<gene>
    <name evidence="2" type="ORF">KCH_26580</name>
</gene>
<evidence type="ECO:0000313" key="3">
    <source>
        <dbReference type="Proteomes" id="UP000027178"/>
    </source>
</evidence>
<dbReference type="RefSeq" id="WP_157032023.1">
    <property type="nucleotide sequence ID" value="NZ_KK853997.1"/>
</dbReference>
<dbReference type="OrthoDB" id="3964962at2"/>
<organism evidence="2 3">
    <name type="scientific">Kitasatospora cheerisanensis KCTC 2395</name>
    <dbReference type="NCBI Taxonomy" id="1348663"/>
    <lineage>
        <taxon>Bacteria</taxon>
        <taxon>Bacillati</taxon>
        <taxon>Actinomycetota</taxon>
        <taxon>Actinomycetes</taxon>
        <taxon>Kitasatosporales</taxon>
        <taxon>Streptomycetaceae</taxon>
        <taxon>Kitasatospora</taxon>
    </lineage>
</organism>
<comment type="caution">
    <text evidence="2">The sequence shown here is derived from an EMBL/GenBank/DDBJ whole genome shotgun (WGS) entry which is preliminary data.</text>
</comment>
<dbReference type="AlphaFoldDB" id="A0A066Z5P6"/>
<protein>
    <submittedName>
        <fullName evidence="2">Uncharacterized protein</fullName>
    </submittedName>
</protein>
<dbReference type="HOGENOM" id="CLU_1624915_0_0_11"/>
<dbReference type="SUPFAM" id="SSF47413">
    <property type="entry name" value="lambda repressor-like DNA-binding domains"/>
    <property type="match status" value="1"/>
</dbReference>
<dbReference type="PATRIC" id="fig|1348663.4.peg.2563"/>
<proteinExistence type="predicted"/>
<feature type="compositionally biased region" description="Basic and acidic residues" evidence="1">
    <location>
        <begin position="140"/>
        <end position="157"/>
    </location>
</feature>
<dbReference type="InterPro" id="IPR010982">
    <property type="entry name" value="Lambda_DNA-bd_dom_sf"/>
</dbReference>
<evidence type="ECO:0000256" key="1">
    <source>
        <dbReference type="SAM" id="MobiDB-lite"/>
    </source>
</evidence>
<keyword evidence="3" id="KW-1185">Reference proteome</keyword>
<sequence>MAADMRVRGRAAHSAVLRELHRLWDAARTTGDRTITQKRLARLGGIGPSTLNGWLTGRSVPRETDRLAVVAEELARAAGRPVRRARYWAALLEADRARQSRGGTVLRRSGRFVAANAAPSAAARAAAAVGPPGVGVRSARPPDRPGHGRSTAADRYRPSPRRT</sequence>
<feature type="region of interest" description="Disordered" evidence="1">
    <location>
        <begin position="128"/>
        <end position="163"/>
    </location>
</feature>
<dbReference type="GO" id="GO:0003677">
    <property type="term" value="F:DNA binding"/>
    <property type="evidence" value="ECO:0007669"/>
    <property type="project" value="InterPro"/>
</dbReference>
<evidence type="ECO:0000313" key="2">
    <source>
        <dbReference type="EMBL" id="KDN85641.1"/>
    </source>
</evidence>
<dbReference type="EMBL" id="JNBY01000081">
    <property type="protein sequence ID" value="KDN85641.1"/>
    <property type="molecule type" value="Genomic_DNA"/>
</dbReference>
<feature type="compositionally biased region" description="Low complexity" evidence="1">
    <location>
        <begin position="128"/>
        <end position="139"/>
    </location>
</feature>
<reference evidence="2 3" key="1">
    <citation type="submission" date="2014-05" db="EMBL/GenBank/DDBJ databases">
        <title>Draft Genome Sequence of Kitasatospora cheerisanensis KCTC 2395.</title>
        <authorList>
            <person name="Nam D.H."/>
        </authorList>
    </citation>
    <scope>NUCLEOTIDE SEQUENCE [LARGE SCALE GENOMIC DNA]</scope>
    <source>
        <strain evidence="2 3">KCTC 2395</strain>
    </source>
</reference>
<dbReference type="CDD" id="cd00093">
    <property type="entry name" value="HTH_XRE"/>
    <property type="match status" value="1"/>
</dbReference>
<dbReference type="Proteomes" id="UP000027178">
    <property type="component" value="Unassembled WGS sequence"/>
</dbReference>
<accession>A0A066Z5P6</accession>
<name>A0A066Z5P6_9ACTN</name>
<dbReference type="InterPro" id="IPR001387">
    <property type="entry name" value="Cro/C1-type_HTH"/>
</dbReference>